<sequence>MTRVWASKTGRFSVLLPAAGYGVLAVLAAVLVVFFIGQVALGTYTLSLAEVWATLTGSAQDMARTVVFDFRIPRALAAMLAGALLAVSGAILQALTRNPLADPSLVGVSQGGALAVVSTIILFPAFPPALRPLVAFVGAMAVAALVQALSDKGRGRNALRFILIGIAISSFLAALIRAFLTYGDIRDSMSALSWLAGSVHSSGWQDVAIMGAALAVVFTTIPAVARRLSVLQLGEEAATGLGLDVRLNNRVLLFTSVALAAVAVAAVGPLVFIGLIAPQAAKRMVRTGAGMHLLLTALTGAIMVIAADLAGRTLLSPTEIPAGVVTAIIGAPVFLLIMLRRNA</sequence>
<comment type="subcellular location">
    <subcellularLocation>
        <location evidence="1">Cell membrane</location>
        <topology evidence="1">Multi-pass membrane protein</topology>
    </subcellularLocation>
</comment>
<dbReference type="Proteomes" id="UP000709466">
    <property type="component" value="Unassembled WGS sequence"/>
</dbReference>
<organism evidence="9 10">
    <name type="scientific">Marivivens donghaensis</name>
    <dbReference type="NCBI Taxonomy" id="1699413"/>
    <lineage>
        <taxon>Bacteria</taxon>
        <taxon>Pseudomonadati</taxon>
        <taxon>Pseudomonadota</taxon>
        <taxon>Alphaproteobacteria</taxon>
        <taxon>Rhodobacterales</taxon>
        <taxon>Paracoccaceae</taxon>
        <taxon>Marivivens group</taxon>
        <taxon>Marivivens</taxon>
    </lineage>
</organism>
<evidence type="ECO:0000256" key="5">
    <source>
        <dbReference type="ARBA" id="ARBA00022692"/>
    </source>
</evidence>
<feature type="transmembrane region" description="Helical" evidence="8">
    <location>
        <begin position="72"/>
        <end position="92"/>
    </location>
</feature>
<dbReference type="PANTHER" id="PTHR30472:SF24">
    <property type="entry name" value="FERRIC ENTEROBACTIN TRANSPORT SYSTEM PERMEASE PROTEIN FEPG"/>
    <property type="match status" value="1"/>
</dbReference>
<dbReference type="SUPFAM" id="SSF81345">
    <property type="entry name" value="ABC transporter involved in vitamin B12 uptake, BtuC"/>
    <property type="match status" value="1"/>
</dbReference>
<feature type="transmembrane region" description="Helical" evidence="8">
    <location>
        <begin position="251"/>
        <end position="277"/>
    </location>
</feature>
<feature type="transmembrane region" description="Helical" evidence="8">
    <location>
        <begin position="161"/>
        <end position="180"/>
    </location>
</feature>
<feature type="transmembrane region" description="Helical" evidence="8">
    <location>
        <begin position="129"/>
        <end position="149"/>
    </location>
</feature>
<accession>A0ABX0W0Q3</accession>
<gene>
    <name evidence="9" type="ORF">HCZ30_14640</name>
</gene>
<dbReference type="CDD" id="cd06550">
    <property type="entry name" value="TM_ABC_iron-siderophores_like"/>
    <property type="match status" value="1"/>
</dbReference>
<protein>
    <submittedName>
        <fullName evidence="9">Iron ABC transporter permease</fullName>
    </submittedName>
</protein>
<keyword evidence="7 8" id="KW-0472">Membrane</keyword>
<keyword evidence="10" id="KW-1185">Reference proteome</keyword>
<feature type="transmembrane region" description="Helical" evidence="8">
    <location>
        <begin position="320"/>
        <end position="339"/>
    </location>
</feature>
<keyword evidence="4" id="KW-1003">Cell membrane</keyword>
<reference evidence="9 10" key="1">
    <citation type="submission" date="2020-03" db="EMBL/GenBank/DDBJ databases">
        <title>Bacterial isolates of synthetic phycosphere.</title>
        <authorList>
            <person name="Fu H."/>
            <person name="Moran M.A."/>
        </authorList>
    </citation>
    <scope>NUCLEOTIDE SEQUENCE [LARGE SCALE GENOMIC DNA]</scope>
    <source>
        <strain evidence="9 10">HF1</strain>
    </source>
</reference>
<keyword evidence="3" id="KW-0813">Transport</keyword>
<evidence type="ECO:0000256" key="6">
    <source>
        <dbReference type="ARBA" id="ARBA00022989"/>
    </source>
</evidence>
<feature type="transmembrane region" description="Helical" evidence="8">
    <location>
        <begin position="12"/>
        <end position="36"/>
    </location>
</feature>
<comment type="similarity">
    <text evidence="2">Belongs to the binding-protein-dependent transport system permease family. FecCD subfamily.</text>
</comment>
<evidence type="ECO:0000256" key="3">
    <source>
        <dbReference type="ARBA" id="ARBA00022448"/>
    </source>
</evidence>
<evidence type="ECO:0000256" key="8">
    <source>
        <dbReference type="SAM" id="Phobius"/>
    </source>
</evidence>
<dbReference type="InterPro" id="IPR037294">
    <property type="entry name" value="ABC_BtuC-like"/>
</dbReference>
<keyword evidence="5 8" id="KW-0812">Transmembrane</keyword>
<evidence type="ECO:0000256" key="1">
    <source>
        <dbReference type="ARBA" id="ARBA00004651"/>
    </source>
</evidence>
<dbReference type="Pfam" id="PF01032">
    <property type="entry name" value="FecCD"/>
    <property type="match status" value="1"/>
</dbReference>
<feature type="transmembrane region" description="Helical" evidence="8">
    <location>
        <begin position="104"/>
        <end position="123"/>
    </location>
</feature>
<proteinExistence type="inferred from homology"/>
<evidence type="ECO:0000256" key="7">
    <source>
        <dbReference type="ARBA" id="ARBA00023136"/>
    </source>
</evidence>
<feature type="transmembrane region" description="Helical" evidence="8">
    <location>
        <begin position="289"/>
        <end position="308"/>
    </location>
</feature>
<name>A0ABX0W0Q3_9RHOB</name>
<evidence type="ECO:0000256" key="4">
    <source>
        <dbReference type="ARBA" id="ARBA00022475"/>
    </source>
</evidence>
<evidence type="ECO:0000256" key="2">
    <source>
        <dbReference type="ARBA" id="ARBA00007935"/>
    </source>
</evidence>
<dbReference type="RefSeq" id="WP_167639054.1">
    <property type="nucleotide sequence ID" value="NZ_JAATOP010000012.1"/>
</dbReference>
<dbReference type="EMBL" id="JAATOP010000012">
    <property type="protein sequence ID" value="NIY73669.1"/>
    <property type="molecule type" value="Genomic_DNA"/>
</dbReference>
<dbReference type="Gene3D" id="1.10.3470.10">
    <property type="entry name" value="ABC transporter involved in vitamin B12 uptake, BtuC"/>
    <property type="match status" value="1"/>
</dbReference>
<evidence type="ECO:0000313" key="10">
    <source>
        <dbReference type="Proteomes" id="UP000709466"/>
    </source>
</evidence>
<comment type="caution">
    <text evidence="9">The sequence shown here is derived from an EMBL/GenBank/DDBJ whole genome shotgun (WGS) entry which is preliminary data.</text>
</comment>
<dbReference type="PANTHER" id="PTHR30472">
    <property type="entry name" value="FERRIC ENTEROBACTIN TRANSPORT SYSTEM PERMEASE PROTEIN"/>
    <property type="match status" value="1"/>
</dbReference>
<keyword evidence="6 8" id="KW-1133">Transmembrane helix</keyword>
<evidence type="ECO:0000313" key="9">
    <source>
        <dbReference type="EMBL" id="NIY73669.1"/>
    </source>
</evidence>
<dbReference type="InterPro" id="IPR000522">
    <property type="entry name" value="ABC_transptr_permease_BtuC"/>
</dbReference>